<keyword evidence="9" id="KW-0963">Cytoplasm</keyword>
<dbReference type="PROSITE" id="PS50862">
    <property type="entry name" value="AA_TRNA_LIGASE_II"/>
    <property type="match status" value="1"/>
</dbReference>
<dbReference type="InterPro" id="IPR004516">
    <property type="entry name" value="HisRS/HisZ"/>
</dbReference>
<dbReference type="PIRSF" id="PIRSF001549">
    <property type="entry name" value="His-tRNA_synth"/>
    <property type="match status" value="1"/>
</dbReference>
<evidence type="ECO:0000313" key="13">
    <source>
        <dbReference type="Proteomes" id="UP001139286"/>
    </source>
</evidence>
<dbReference type="SUPFAM" id="SSF55681">
    <property type="entry name" value="Class II aaRS and biotin synthetases"/>
    <property type="match status" value="1"/>
</dbReference>
<dbReference type="EC" id="6.1.1.21" evidence="9"/>
<dbReference type="Proteomes" id="UP001139286">
    <property type="component" value="Unassembled WGS sequence"/>
</dbReference>
<feature type="binding site" evidence="10">
    <location>
        <begin position="132"/>
        <end position="134"/>
    </location>
    <ligand>
        <name>L-histidine</name>
        <dbReference type="ChEBI" id="CHEBI:57595"/>
    </ligand>
</feature>
<evidence type="ECO:0000256" key="5">
    <source>
        <dbReference type="ARBA" id="ARBA00022840"/>
    </source>
</evidence>
<evidence type="ECO:0000256" key="1">
    <source>
        <dbReference type="ARBA" id="ARBA00008226"/>
    </source>
</evidence>
<dbReference type="NCBIfam" id="TIGR00442">
    <property type="entry name" value="hisS"/>
    <property type="match status" value="1"/>
</dbReference>
<evidence type="ECO:0000259" key="11">
    <source>
        <dbReference type="PROSITE" id="PS50862"/>
    </source>
</evidence>
<evidence type="ECO:0000256" key="3">
    <source>
        <dbReference type="ARBA" id="ARBA00022598"/>
    </source>
</evidence>
<dbReference type="RefSeq" id="WP_226696643.1">
    <property type="nucleotide sequence ID" value="NZ_JAJAPX010000006.1"/>
</dbReference>
<evidence type="ECO:0000256" key="7">
    <source>
        <dbReference type="ARBA" id="ARBA00023146"/>
    </source>
</evidence>
<protein>
    <recommendedName>
        <fullName evidence="9">Histidine--tRNA ligase</fullName>
        <ecNumber evidence="9">6.1.1.21</ecNumber>
    </recommendedName>
    <alternativeName>
        <fullName evidence="9">Histidyl-tRNA synthetase</fullName>
        <shortName evidence="9">HisRS</shortName>
    </alternativeName>
</protein>
<keyword evidence="3 9" id="KW-0436">Ligase</keyword>
<comment type="similarity">
    <text evidence="1 9">Belongs to the class-II aminoacyl-tRNA synthetase family.</text>
</comment>
<keyword evidence="4 9" id="KW-0547">Nucleotide-binding</keyword>
<dbReference type="AlphaFoldDB" id="A0A9X1I8F1"/>
<dbReference type="GO" id="GO:0006427">
    <property type="term" value="P:histidyl-tRNA aminoacylation"/>
    <property type="evidence" value="ECO:0007669"/>
    <property type="project" value="UniProtKB-UniRule"/>
</dbReference>
<dbReference type="InterPro" id="IPR015807">
    <property type="entry name" value="His-tRNA-ligase"/>
</dbReference>
<dbReference type="SUPFAM" id="SSF52954">
    <property type="entry name" value="Class II aaRS ABD-related"/>
    <property type="match status" value="1"/>
</dbReference>
<feature type="binding site" evidence="10">
    <location>
        <position position="180"/>
    </location>
    <ligand>
        <name>L-histidine</name>
        <dbReference type="ChEBI" id="CHEBI:57595"/>
    </ligand>
</feature>
<feature type="binding site" evidence="10">
    <location>
        <begin position="330"/>
        <end position="331"/>
    </location>
    <ligand>
        <name>L-histidine</name>
        <dbReference type="ChEBI" id="CHEBI:57595"/>
    </ligand>
</feature>
<comment type="subunit">
    <text evidence="2 9">Homodimer.</text>
</comment>
<feature type="binding site" evidence="10">
    <location>
        <position position="326"/>
    </location>
    <ligand>
        <name>L-histidine</name>
        <dbReference type="ChEBI" id="CHEBI:57595"/>
    </ligand>
</feature>
<dbReference type="Gene3D" id="3.40.50.800">
    <property type="entry name" value="Anticodon-binding domain"/>
    <property type="match status" value="1"/>
</dbReference>
<sequence>MAQKPSIPKGTRDFNPEQVAKRNYIFSTIKGAFETFGFQPIETPSFENSETLMGKYGDEGDRLIFKILNSGDFLKNIDYQELKKELLEEKVGNITSLEDGTYNVDGNVKEFQDKIKEYIKDTYLTEKALRYDLTVPFARYVVQHQNDIEFPFKRYQIQPVWRADRPQKGRFREFYQCDADVVGSTSLWQEVEFIQLYDTVFTALKLNGVTIKINNRKILSGIAEVIGASDKLIDFTVALDKLDKIGEEKVKEEMLSKGISASGIEKLQPLFSLSGDFESQIESLKGILEASEDGKKGIEELSFIDAAIKELGLATAKLQLDVTLARGLNYYTGAIFEVSAPEGVKMGSIGGGGRYDDLTNIFGKPDTSGVGISFGLDRIYLVLEELNLFPETVNKNVEVLFINFGDKEALFSLKAIKKLREAGINAELYPDAAKMKKQMAHADKRNIPFVVIVGDQEIASETYALKNMSSGEQFKIPLNELIQQIK</sequence>
<accession>A0A9X1I8F1</accession>
<dbReference type="InterPro" id="IPR033656">
    <property type="entry name" value="HisRS_anticodon"/>
</dbReference>
<dbReference type="EMBL" id="JAJAPX010000006">
    <property type="protein sequence ID" value="MCB4809263.1"/>
    <property type="molecule type" value="Genomic_DNA"/>
</dbReference>
<keyword evidence="5 9" id="KW-0067">ATP-binding</keyword>
<evidence type="ECO:0000313" key="12">
    <source>
        <dbReference type="EMBL" id="MCB4809263.1"/>
    </source>
</evidence>
<dbReference type="CDD" id="cd00859">
    <property type="entry name" value="HisRS_anticodon"/>
    <property type="match status" value="1"/>
</dbReference>
<dbReference type="Pfam" id="PF03129">
    <property type="entry name" value="HGTP_anticodon"/>
    <property type="match status" value="1"/>
</dbReference>
<gene>
    <name evidence="9 12" type="primary">hisS</name>
    <name evidence="12" type="ORF">LG651_13485</name>
</gene>
<dbReference type="HAMAP" id="MF_00127">
    <property type="entry name" value="His_tRNA_synth"/>
    <property type="match status" value="1"/>
</dbReference>
<feature type="binding site" evidence="10">
    <location>
        <position position="176"/>
    </location>
    <ligand>
        <name>L-histidine</name>
        <dbReference type="ChEBI" id="CHEBI:57595"/>
    </ligand>
</feature>
<keyword evidence="7 9" id="KW-0030">Aminoacyl-tRNA synthetase</keyword>
<dbReference type="PANTHER" id="PTHR11476:SF7">
    <property type="entry name" value="HISTIDINE--TRNA LIGASE"/>
    <property type="match status" value="1"/>
</dbReference>
<proteinExistence type="inferred from homology"/>
<evidence type="ECO:0000256" key="4">
    <source>
        <dbReference type="ARBA" id="ARBA00022741"/>
    </source>
</evidence>
<keyword evidence="13" id="KW-1185">Reference proteome</keyword>
<evidence type="ECO:0000256" key="6">
    <source>
        <dbReference type="ARBA" id="ARBA00022917"/>
    </source>
</evidence>
<dbReference type="Pfam" id="PF13393">
    <property type="entry name" value="tRNA-synt_His"/>
    <property type="match status" value="1"/>
</dbReference>
<comment type="catalytic activity">
    <reaction evidence="8 9">
        <text>tRNA(His) + L-histidine + ATP = L-histidyl-tRNA(His) + AMP + diphosphate + H(+)</text>
        <dbReference type="Rhea" id="RHEA:17313"/>
        <dbReference type="Rhea" id="RHEA-COMP:9665"/>
        <dbReference type="Rhea" id="RHEA-COMP:9689"/>
        <dbReference type="ChEBI" id="CHEBI:15378"/>
        <dbReference type="ChEBI" id="CHEBI:30616"/>
        <dbReference type="ChEBI" id="CHEBI:33019"/>
        <dbReference type="ChEBI" id="CHEBI:57595"/>
        <dbReference type="ChEBI" id="CHEBI:78442"/>
        <dbReference type="ChEBI" id="CHEBI:78527"/>
        <dbReference type="ChEBI" id="CHEBI:456215"/>
        <dbReference type="EC" id="6.1.1.21"/>
    </reaction>
</comment>
<dbReference type="CDD" id="cd00773">
    <property type="entry name" value="HisRS-like_core"/>
    <property type="match status" value="1"/>
</dbReference>
<evidence type="ECO:0000256" key="8">
    <source>
        <dbReference type="ARBA" id="ARBA00047639"/>
    </source>
</evidence>
<evidence type="ECO:0000256" key="10">
    <source>
        <dbReference type="PIRSR" id="PIRSR001549-1"/>
    </source>
</evidence>
<reference evidence="12" key="1">
    <citation type="submission" date="2021-10" db="EMBL/GenBank/DDBJ databases">
        <title>Tamlana sargassums sp. nov., and Tamlana laminarinivorans sp. nov., two new bacteria isolated from the brown alga.</title>
        <authorList>
            <person name="Li J."/>
        </authorList>
    </citation>
    <scope>NUCLEOTIDE SEQUENCE</scope>
    <source>
        <strain evidence="12">62-3</strain>
    </source>
</reference>
<organism evidence="12 13">
    <name type="scientific">Neotamlana sargassicola</name>
    <dbReference type="NCBI Taxonomy" id="2883125"/>
    <lineage>
        <taxon>Bacteria</taxon>
        <taxon>Pseudomonadati</taxon>
        <taxon>Bacteroidota</taxon>
        <taxon>Flavobacteriia</taxon>
        <taxon>Flavobacteriales</taxon>
        <taxon>Flavobacteriaceae</taxon>
        <taxon>Neotamlana</taxon>
    </lineage>
</organism>
<dbReference type="InterPro" id="IPR045864">
    <property type="entry name" value="aa-tRNA-synth_II/BPL/LPL"/>
</dbReference>
<name>A0A9X1I8F1_9FLAO</name>
<feature type="binding site" evidence="10">
    <location>
        <position position="162"/>
    </location>
    <ligand>
        <name>L-histidine</name>
        <dbReference type="ChEBI" id="CHEBI:57595"/>
    </ligand>
</feature>
<keyword evidence="6 9" id="KW-0648">Protein biosynthesis</keyword>
<dbReference type="InterPro" id="IPR041715">
    <property type="entry name" value="HisRS-like_core"/>
</dbReference>
<dbReference type="PANTHER" id="PTHR11476">
    <property type="entry name" value="HISTIDYL-TRNA SYNTHETASE"/>
    <property type="match status" value="1"/>
</dbReference>
<dbReference type="InterPro" id="IPR004154">
    <property type="entry name" value="Anticodon-bd"/>
</dbReference>
<dbReference type="Gene3D" id="3.30.930.10">
    <property type="entry name" value="Bira Bifunctional Protein, Domain 2"/>
    <property type="match status" value="1"/>
</dbReference>
<comment type="caution">
    <text evidence="12">The sequence shown here is derived from an EMBL/GenBank/DDBJ whole genome shotgun (WGS) entry which is preliminary data.</text>
</comment>
<dbReference type="GO" id="GO:0004821">
    <property type="term" value="F:histidine-tRNA ligase activity"/>
    <property type="evidence" value="ECO:0007669"/>
    <property type="project" value="UniProtKB-UniRule"/>
</dbReference>
<feature type="domain" description="Aminoacyl-transfer RNA synthetases class-II family profile" evidence="11">
    <location>
        <begin position="1"/>
        <end position="430"/>
    </location>
</feature>
<dbReference type="GO" id="GO:0005737">
    <property type="term" value="C:cytoplasm"/>
    <property type="evidence" value="ECO:0007669"/>
    <property type="project" value="UniProtKB-SubCell"/>
</dbReference>
<evidence type="ECO:0000256" key="9">
    <source>
        <dbReference type="HAMAP-Rule" id="MF_00127"/>
    </source>
</evidence>
<dbReference type="GO" id="GO:0005524">
    <property type="term" value="F:ATP binding"/>
    <property type="evidence" value="ECO:0007669"/>
    <property type="project" value="UniProtKB-UniRule"/>
</dbReference>
<dbReference type="InterPro" id="IPR036621">
    <property type="entry name" value="Anticodon-bd_dom_sf"/>
</dbReference>
<comment type="subcellular location">
    <subcellularLocation>
        <location evidence="9">Cytoplasm</location>
    </subcellularLocation>
</comment>
<evidence type="ECO:0000256" key="2">
    <source>
        <dbReference type="ARBA" id="ARBA00011738"/>
    </source>
</evidence>
<dbReference type="InterPro" id="IPR006195">
    <property type="entry name" value="aa-tRNA-synth_II"/>
</dbReference>